<dbReference type="AlphaFoldDB" id="A0AAD5WJR8"/>
<sequence>MTPSSCIVVDNTATGLCSLKMSNMEGKFRDMAKTEVKPVSPTALTIGETLSRAGNEATIVTKPRHCFYVESGSSILSIHRYCQYINVSSIICPTQEEMDICFDFWNMHSHTEGDIGDEFDDSMEGNSFIAYTRSCQALSPKTLLFGDDKQVFKMT</sequence>
<dbReference type="Proteomes" id="UP001196413">
    <property type="component" value="Unassembled WGS sequence"/>
</dbReference>
<gene>
    <name evidence="1" type="ORF">KIN20_034564</name>
</gene>
<name>A0AAD5WJR8_PARTN</name>
<proteinExistence type="predicted"/>
<accession>A0AAD5WJR8</accession>
<evidence type="ECO:0000313" key="1">
    <source>
        <dbReference type="EMBL" id="KAJ1372411.1"/>
    </source>
</evidence>
<protein>
    <submittedName>
        <fullName evidence="1">Uncharacterized protein</fullName>
    </submittedName>
</protein>
<evidence type="ECO:0000313" key="2">
    <source>
        <dbReference type="Proteomes" id="UP001196413"/>
    </source>
</evidence>
<dbReference type="EMBL" id="JAHQIW010007138">
    <property type="protein sequence ID" value="KAJ1372411.1"/>
    <property type="molecule type" value="Genomic_DNA"/>
</dbReference>
<reference evidence="1" key="1">
    <citation type="submission" date="2021-06" db="EMBL/GenBank/DDBJ databases">
        <title>Parelaphostrongylus tenuis whole genome reference sequence.</title>
        <authorList>
            <person name="Garwood T.J."/>
            <person name="Larsen P.A."/>
            <person name="Fountain-Jones N.M."/>
            <person name="Garbe J.R."/>
            <person name="Macchietto M.G."/>
            <person name="Kania S.A."/>
            <person name="Gerhold R.W."/>
            <person name="Richards J.E."/>
            <person name="Wolf T.M."/>
        </authorList>
    </citation>
    <scope>NUCLEOTIDE SEQUENCE</scope>
    <source>
        <strain evidence="1">MNPRO001-30</strain>
        <tissue evidence="1">Meninges</tissue>
    </source>
</reference>
<organism evidence="1 2">
    <name type="scientific">Parelaphostrongylus tenuis</name>
    <name type="common">Meningeal worm</name>
    <dbReference type="NCBI Taxonomy" id="148309"/>
    <lineage>
        <taxon>Eukaryota</taxon>
        <taxon>Metazoa</taxon>
        <taxon>Ecdysozoa</taxon>
        <taxon>Nematoda</taxon>
        <taxon>Chromadorea</taxon>
        <taxon>Rhabditida</taxon>
        <taxon>Rhabditina</taxon>
        <taxon>Rhabditomorpha</taxon>
        <taxon>Strongyloidea</taxon>
        <taxon>Metastrongylidae</taxon>
        <taxon>Parelaphostrongylus</taxon>
    </lineage>
</organism>
<comment type="caution">
    <text evidence="1">The sequence shown here is derived from an EMBL/GenBank/DDBJ whole genome shotgun (WGS) entry which is preliminary data.</text>
</comment>
<keyword evidence="2" id="KW-1185">Reference proteome</keyword>